<dbReference type="SUPFAM" id="SSF54814">
    <property type="entry name" value="Prokaryotic type KH domain (KH-domain type II)"/>
    <property type="match status" value="1"/>
</dbReference>
<keyword evidence="1" id="KW-0806">Transcription termination</keyword>
<dbReference type="SUPFAM" id="SSF50249">
    <property type="entry name" value="Nucleic acid-binding proteins"/>
    <property type="match status" value="1"/>
</dbReference>
<keyword evidence="3" id="KW-0889">Transcription antitermination</keyword>
<keyword evidence="2" id="KW-0963">Cytoplasm</keyword>
<dbReference type="Gene3D" id="3.30.300.20">
    <property type="match status" value="1"/>
</dbReference>
<evidence type="ECO:0000256" key="6">
    <source>
        <dbReference type="ARBA" id="ARBA00023163"/>
    </source>
</evidence>
<dbReference type="NCBIfam" id="TIGR01953">
    <property type="entry name" value="NusA"/>
    <property type="match status" value="1"/>
</dbReference>
<dbReference type="SMART" id="SM00316">
    <property type="entry name" value="S1"/>
    <property type="match status" value="1"/>
</dbReference>
<dbReference type="InterPro" id="IPR013735">
    <property type="entry name" value="TF_NusA_N"/>
</dbReference>
<protein>
    <recommendedName>
        <fullName evidence="7">S1 motif domain-containing protein</fullName>
    </recommendedName>
</protein>
<dbReference type="Pfam" id="PF08529">
    <property type="entry name" value="NusA_N"/>
    <property type="match status" value="1"/>
</dbReference>
<dbReference type="InterPro" id="IPR030842">
    <property type="entry name" value="TF_NusA_bacterial"/>
</dbReference>
<dbReference type="PANTHER" id="PTHR22648">
    <property type="entry name" value="TRANSCRIPTION TERMINATION FACTOR NUSA"/>
    <property type="match status" value="1"/>
</dbReference>
<dbReference type="InterPro" id="IPR015946">
    <property type="entry name" value="KH_dom-like_a/b"/>
</dbReference>
<gene>
    <name evidence="8" type="ORF">LCGC14_2890840</name>
</gene>
<dbReference type="Gene3D" id="2.40.50.140">
    <property type="entry name" value="Nucleic acid-binding proteins"/>
    <property type="match status" value="1"/>
</dbReference>
<dbReference type="Pfam" id="PF00575">
    <property type="entry name" value="S1"/>
    <property type="match status" value="1"/>
</dbReference>
<dbReference type="AlphaFoldDB" id="A0A0F8XX97"/>
<feature type="non-terminal residue" evidence="8">
    <location>
        <position position="274"/>
    </location>
</feature>
<dbReference type="EMBL" id="LAZR01056649">
    <property type="protein sequence ID" value="KKK73737.1"/>
    <property type="molecule type" value="Genomic_DNA"/>
</dbReference>
<dbReference type="FunFam" id="2.40.50.140:FF:000058">
    <property type="entry name" value="Transcription termination/antitermination protein NusA"/>
    <property type="match status" value="1"/>
</dbReference>
<dbReference type="PANTHER" id="PTHR22648:SF0">
    <property type="entry name" value="TRANSCRIPTION TERMINATION_ANTITERMINATION PROTEIN NUSA"/>
    <property type="match status" value="1"/>
</dbReference>
<dbReference type="GO" id="GO:0031564">
    <property type="term" value="P:transcription antitermination"/>
    <property type="evidence" value="ECO:0007669"/>
    <property type="project" value="UniProtKB-KW"/>
</dbReference>
<accession>A0A0F8XX97</accession>
<keyword evidence="4" id="KW-0694">RNA-binding</keyword>
<dbReference type="InterPro" id="IPR003029">
    <property type="entry name" value="S1_domain"/>
</dbReference>
<dbReference type="CDD" id="cd02134">
    <property type="entry name" value="KH-II_NusA_rpt1"/>
    <property type="match status" value="1"/>
</dbReference>
<name>A0A0F8XX97_9ZZZZ</name>
<evidence type="ECO:0000256" key="3">
    <source>
        <dbReference type="ARBA" id="ARBA00022814"/>
    </source>
</evidence>
<dbReference type="SUPFAM" id="SSF69705">
    <property type="entry name" value="Transcription factor NusA, N-terminal domain"/>
    <property type="match status" value="1"/>
</dbReference>
<dbReference type="GO" id="GO:0003700">
    <property type="term" value="F:DNA-binding transcription factor activity"/>
    <property type="evidence" value="ECO:0007669"/>
    <property type="project" value="InterPro"/>
</dbReference>
<organism evidence="8">
    <name type="scientific">marine sediment metagenome</name>
    <dbReference type="NCBI Taxonomy" id="412755"/>
    <lineage>
        <taxon>unclassified sequences</taxon>
        <taxon>metagenomes</taxon>
        <taxon>ecological metagenomes</taxon>
    </lineage>
</organism>
<evidence type="ECO:0000313" key="8">
    <source>
        <dbReference type="EMBL" id="KKK73737.1"/>
    </source>
</evidence>
<feature type="domain" description="S1 motif" evidence="7">
    <location>
        <begin position="135"/>
        <end position="199"/>
    </location>
</feature>
<evidence type="ECO:0000259" key="7">
    <source>
        <dbReference type="PROSITE" id="PS50126"/>
    </source>
</evidence>
<dbReference type="Pfam" id="PF13184">
    <property type="entry name" value="KH_NusA_1st"/>
    <property type="match status" value="1"/>
</dbReference>
<dbReference type="CDD" id="cd04455">
    <property type="entry name" value="S1_NusA"/>
    <property type="match status" value="1"/>
</dbReference>
<dbReference type="GO" id="GO:0006353">
    <property type="term" value="P:DNA-templated transcription termination"/>
    <property type="evidence" value="ECO:0007669"/>
    <property type="project" value="UniProtKB-KW"/>
</dbReference>
<dbReference type="GO" id="GO:0005829">
    <property type="term" value="C:cytosol"/>
    <property type="evidence" value="ECO:0007669"/>
    <property type="project" value="TreeGrafter"/>
</dbReference>
<keyword evidence="6" id="KW-0804">Transcription</keyword>
<dbReference type="InterPro" id="IPR036555">
    <property type="entry name" value="NusA_N_sf"/>
</dbReference>
<dbReference type="FunFam" id="3.30.300.20:FF:000002">
    <property type="entry name" value="Transcription termination/antitermination protein NusA"/>
    <property type="match status" value="1"/>
</dbReference>
<dbReference type="PROSITE" id="PS50126">
    <property type="entry name" value="S1"/>
    <property type="match status" value="1"/>
</dbReference>
<dbReference type="GO" id="GO:0003723">
    <property type="term" value="F:RNA binding"/>
    <property type="evidence" value="ECO:0007669"/>
    <property type="project" value="UniProtKB-KW"/>
</dbReference>
<evidence type="ECO:0000256" key="2">
    <source>
        <dbReference type="ARBA" id="ARBA00022490"/>
    </source>
</evidence>
<evidence type="ECO:0000256" key="4">
    <source>
        <dbReference type="ARBA" id="ARBA00022884"/>
    </source>
</evidence>
<dbReference type="InterPro" id="IPR010213">
    <property type="entry name" value="TF_NusA"/>
</dbReference>
<proteinExistence type="predicted"/>
<dbReference type="InterPro" id="IPR009019">
    <property type="entry name" value="KH_sf_prok-type"/>
</dbReference>
<comment type="caution">
    <text evidence="8">The sequence shown here is derived from an EMBL/GenBank/DDBJ whole genome shotgun (WGS) entry which is preliminary data.</text>
</comment>
<dbReference type="InterPro" id="IPR012340">
    <property type="entry name" value="NA-bd_OB-fold"/>
</dbReference>
<dbReference type="Gene3D" id="3.30.1480.10">
    <property type="entry name" value="NusA, N-terminal domain"/>
    <property type="match status" value="1"/>
</dbReference>
<keyword evidence="5" id="KW-0805">Transcription regulation</keyword>
<evidence type="ECO:0000256" key="5">
    <source>
        <dbReference type="ARBA" id="ARBA00023015"/>
    </source>
</evidence>
<dbReference type="InterPro" id="IPR025249">
    <property type="entry name" value="TF_NusA_KH_1st"/>
</dbReference>
<reference evidence="8" key="1">
    <citation type="journal article" date="2015" name="Nature">
        <title>Complex archaea that bridge the gap between prokaryotes and eukaryotes.</title>
        <authorList>
            <person name="Spang A."/>
            <person name="Saw J.H."/>
            <person name="Jorgensen S.L."/>
            <person name="Zaremba-Niedzwiedzka K."/>
            <person name="Martijn J."/>
            <person name="Lind A.E."/>
            <person name="van Eijk R."/>
            <person name="Schleper C."/>
            <person name="Guy L."/>
            <person name="Ettema T.J."/>
        </authorList>
    </citation>
    <scope>NUCLEOTIDE SEQUENCE</scope>
</reference>
<evidence type="ECO:0000256" key="1">
    <source>
        <dbReference type="ARBA" id="ARBA00022472"/>
    </source>
</evidence>
<sequence length="274" mass="30789">MTNEFAEAVKQLVVNKGISEELVLKTIEMALLAAYKKRFGTTSNAETYLDEDNHIVKIYSKKKIVHTVDDPVFEIALDDALKLHSGAEIGDELLIEVKPEDFGRIAAQTAKQVVRQRLKEIEKDVVYNEYKQREGEMIVGYFQRERSGTIYVNLGKAEGIMPKSQQSPREHYTLGDRIKALLLEVKKEPKGPQIILSRSHPGFVKKIFELEVPEVADGTIAIRNIVRDPGYRSKVAVFSPRDEIDPIGACVGLKGTRIQAIVSELEGEKVDIIK</sequence>